<feature type="repeat" description="TPR" evidence="3">
    <location>
        <begin position="468"/>
        <end position="501"/>
    </location>
</feature>
<evidence type="ECO:0000256" key="4">
    <source>
        <dbReference type="SAM" id="MobiDB-lite"/>
    </source>
</evidence>
<sequence>MNYPKYLKDLNDLENISIPTSNTKKDNNAIINLKRKMKFNLIRNAYDRRQNNNPNGINPNMPNNQLQHMPLQPHQQQVNQYHHKGNNNNHNNLHLNNIIQNGVGQIPSGPNSTINSYNHNQNNHVAGTMPMSANNMNNNAYLASGGISKNGSGSGQAYLQISKNNSNSSSKQNGVNHNIAGSSTNSNTNTQHNNNPANSSNGNNNQNHPLRNIMISSEKNSRQGDYPQTIGIQNYTPQSANKPRLTSGRNAGASHSGTATPSMNGTIEYRKGGRYNHSLNPSNNTSTNNYNTHATGSVSTKYSPSLQPQSNSNNNNYHIPHTRNSSHSTHNKQINNQNYQKNSVLNKSMNDHYRLESAMSNLDDSTNANNVSFYEKSAPFDLNKILPNHFDTTKANDRSFDAGLNTTQNHIRTISKASTYNPPSNPKKLVSDEAMMLLEKGQKLFKENNLSEAIQCFQEALKKDNRNLELNYLLGVCYLGKTEYERAVKEFLTVMEKNPNYRKNIYLLISIAFKKLDNIPSAIRMLSKVLQNHPKYYDAYIYRGKLFIKEKKWDKAEQDFNNAISIHPEKGIAYLGKGDCLQFMNRYQEAIDIYTMALQTESYIKSKALLKRAITYIDNKQLDLSLQDLNEVLEIEPENSEAYYFKGLVYYKQKNLNEASLCFEQSIKFNNSKKAVTKSLYEIAKIKIEQRDFYEAFHTLNRSDYLDTDKKMLEKFRLFTEGVIFLMKRKYKDAIDNFNLITSNFSLGDFMKPLFYVYRAYGYFCLGKHQNALYDYMAVESNLKDDLNSQYNKSLCDGILSVMAGKYEMGLKHFRNAEKIFKQKMEPALYRGISLINMAFKLHTDNLELQNQCILNSLQEMDRAVEISDTNANLFYFRAIVRCYLGYYQEGIADIDKAIEKSEDNVPKYFYLRGHTFGICKQYKQAISDLSIAIQLDENYAESYLERAKCYHFAGESNNAFADLQKYISLKPTDPNIHKWAGNLLFNSGAYEDAIRAYSHSDQIETSESLLILRAKCSIIIKDISSAYQDVSKVIEINPSRNYAFDRGCLNALQLATENLIEYESVEDPPKQKDPQIQLSNFQSGLQKLQKLSQASYINGKIFKQFDMHLYKGVLNFYCGNYEEAIKDFNLSLQSRADYSDQIRNMKKPLNNDSDILVVPSSEDLNEDYEQSILDSMTSNQIYYNIAMAQLMMKKFSDAYDTCLRFQSQLQESTKDYFNVLMKLIFHEKEVAQPQQQEPINDELQLELLNIFPGDGKFCEIFPTFTPPFSSISNLKMRLSFDIPNIEPPSLHPVFQTSLIENLAPNMVENKPEAPWIRRNTNGVIFTDNIQVFEDLDLETEEKEKNDQDRRIEIDRMKAKLMLDKDIEDKLKNLQKKGGGNKNKNNNQNNKTEQQNRNANTHQNNQNNNHQCDLPQINDKNNSKH</sequence>
<reference evidence="6" key="1">
    <citation type="journal article" date="2006" name="PLoS Biol.">
        <title>Macronuclear genome sequence of the ciliate Tetrahymena thermophila, a model eukaryote.</title>
        <authorList>
            <person name="Eisen J.A."/>
            <person name="Coyne R.S."/>
            <person name="Wu M."/>
            <person name="Wu D."/>
            <person name="Thiagarajan M."/>
            <person name="Wortman J.R."/>
            <person name="Badger J.H."/>
            <person name="Ren Q."/>
            <person name="Amedeo P."/>
            <person name="Jones K.M."/>
            <person name="Tallon L.J."/>
            <person name="Delcher A.L."/>
            <person name="Salzberg S.L."/>
            <person name="Silva J.C."/>
            <person name="Haas B.J."/>
            <person name="Majoros W.H."/>
            <person name="Farzad M."/>
            <person name="Carlton J.M."/>
            <person name="Smith R.K. Jr."/>
            <person name="Garg J."/>
            <person name="Pearlman R.E."/>
            <person name="Karrer K.M."/>
            <person name="Sun L."/>
            <person name="Manning G."/>
            <person name="Elde N.C."/>
            <person name="Turkewitz A.P."/>
            <person name="Asai D.J."/>
            <person name="Wilkes D.E."/>
            <person name="Wang Y."/>
            <person name="Cai H."/>
            <person name="Collins K."/>
            <person name="Stewart B.A."/>
            <person name="Lee S.R."/>
            <person name="Wilamowska K."/>
            <person name="Weinberg Z."/>
            <person name="Ruzzo W.L."/>
            <person name="Wloga D."/>
            <person name="Gaertig J."/>
            <person name="Frankel J."/>
            <person name="Tsao C.-C."/>
            <person name="Gorovsky M.A."/>
            <person name="Keeling P.J."/>
            <person name="Waller R.F."/>
            <person name="Patron N.J."/>
            <person name="Cherry J.M."/>
            <person name="Stover N.A."/>
            <person name="Krieger C.J."/>
            <person name="del Toro C."/>
            <person name="Ryder H.F."/>
            <person name="Williamson S.C."/>
            <person name="Barbeau R.A."/>
            <person name="Hamilton E.P."/>
            <person name="Orias E."/>
        </authorList>
    </citation>
    <scope>NUCLEOTIDE SEQUENCE [LARGE SCALE GENOMIC DNA]</scope>
    <source>
        <strain evidence="6">SB210</strain>
    </source>
</reference>
<feature type="repeat" description="TPR" evidence="3">
    <location>
        <begin position="537"/>
        <end position="570"/>
    </location>
</feature>
<gene>
    <name evidence="5" type="ORF">TTHERM_00348360</name>
</gene>
<keyword evidence="2 3" id="KW-0802">TPR repeat</keyword>
<dbReference type="Pfam" id="PF13181">
    <property type="entry name" value="TPR_8"/>
    <property type="match status" value="2"/>
</dbReference>
<dbReference type="InterPro" id="IPR019734">
    <property type="entry name" value="TPR_rpt"/>
</dbReference>
<dbReference type="RefSeq" id="XP_001022991.2">
    <property type="nucleotide sequence ID" value="XM_001022991.2"/>
</dbReference>
<evidence type="ECO:0000256" key="1">
    <source>
        <dbReference type="ARBA" id="ARBA00022737"/>
    </source>
</evidence>
<feature type="repeat" description="TPR" evidence="3">
    <location>
        <begin position="434"/>
        <end position="467"/>
    </location>
</feature>
<evidence type="ECO:0000313" key="6">
    <source>
        <dbReference type="Proteomes" id="UP000009168"/>
    </source>
</evidence>
<dbReference type="InterPro" id="IPR050498">
    <property type="entry name" value="Ycf3"/>
</dbReference>
<feature type="compositionally biased region" description="Polar residues" evidence="4">
    <location>
        <begin position="230"/>
        <end position="241"/>
    </location>
</feature>
<feature type="compositionally biased region" description="Low complexity" evidence="4">
    <location>
        <begin position="162"/>
        <end position="171"/>
    </location>
</feature>
<evidence type="ECO:0000256" key="3">
    <source>
        <dbReference type="PROSITE-ProRule" id="PRU00339"/>
    </source>
</evidence>
<dbReference type="Proteomes" id="UP000009168">
    <property type="component" value="Unassembled WGS sequence"/>
</dbReference>
<dbReference type="PANTHER" id="PTHR44858:SF1">
    <property type="entry name" value="UDP-N-ACETYLGLUCOSAMINE--PEPTIDE N-ACETYLGLUCOSAMINYLTRANSFERASE SPINDLY-RELATED"/>
    <property type="match status" value="1"/>
</dbReference>
<evidence type="ECO:0000313" key="5">
    <source>
        <dbReference type="EMBL" id="EAS02746.2"/>
    </source>
</evidence>
<feature type="repeat" description="TPR" evidence="3">
    <location>
        <begin position="606"/>
        <end position="639"/>
    </location>
</feature>
<feature type="region of interest" description="Disordered" evidence="4">
    <location>
        <begin position="158"/>
        <end position="333"/>
    </location>
</feature>
<organism evidence="5 6">
    <name type="scientific">Tetrahymena thermophila (strain SB210)</name>
    <dbReference type="NCBI Taxonomy" id="312017"/>
    <lineage>
        <taxon>Eukaryota</taxon>
        <taxon>Sar</taxon>
        <taxon>Alveolata</taxon>
        <taxon>Ciliophora</taxon>
        <taxon>Intramacronucleata</taxon>
        <taxon>Oligohymenophorea</taxon>
        <taxon>Hymenostomatida</taxon>
        <taxon>Tetrahymenina</taxon>
        <taxon>Tetrahymenidae</taxon>
        <taxon>Tetrahymena</taxon>
    </lineage>
</organism>
<dbReference type="InterPro" id="IPR011990">
    <property type="entry name" value="TPR-like_helical_dom_sf"/>
</dbReference>
<proteinExistence type="predicted"/>
<protein>
    <submittedName>
        <fullName evidence="5">Tetratricopeptide repeat protein</fullName>
    </submittedName>
</protein>
<name>I7MHA2_TETTS</name>
<evidence type="ECO:0000256" key="2">
    <source>
        <dbReference type="ARBA" id="ARBA00022803"/>
    </source>
</evidence>
<keyword evidence="1" id="KW-0677">Repeat</keyword>
<dbReference type="eggNOG" id="KOG1124">
    <property type="taxonomic scope" value="Eukaryota"/>
</dbReference>
<dbReference type="SUPFAM" id="SSF48452">
    <property type="entry name" value="TPR-like"/>
    <property type="match status" value="5"/>
</dbReference>
<dbReference type="EMBL" id="GG662523">
    <property type="protein sequence ID" value="EAS02746.2"/>
    <property type="molecule type" value="Genomic_DNA"/>
</dbReference>
<feature type="compositionally biased region" description="Polar residues" evidence="4">
    <location>
        <begin position="293"/>
        <end position="302"/>
    </location>
</feature>
<dbReference type="OrthoDB" id="292471at2759"/>
<dbReference type="GeneID" id="7836199"/>
<feature type="compositionally biased region" description="Low complexity" evidence="4">
    <location>
        <begin position="276"/>
        <end position="292"/>
    </location>
</feature>
<keyword evidence="6" id="KW-1185">Reference proteome</keyword>
<feature type="repeat" description="TPR" evidence="3">
    <location>
        <begin position="941"/>
        <end position="974"/>
    </location>
</feature>
<feature type="compositionally biased region" description="Low complexity" evidence="4">
    <location>
        <begin position="180"/>
        <end position="209"/>
    </location>
</feature>
<dbReference type="PANTHER" id="PTHR44858">
    <property type="entry name" value="TETRATRICOPEPTIDE REPEAT PROTEIN 6"/>
    <property type="match status" value="1"/>
</dbReference>
<dbReference type="SMART" id="SM00028">
    <property type="entry name" value="TPR"/>
    <property type="match status" value="14"/>
</dbReference>
<feature type="compositionally biased region" description="Low complexity" evidence="4">
    <location>
        <begin position="1382"/>
        <end position="1411"/>
    </location>
</feature>
<accession>I7MHA2</accession>
<dbReference type="KEGG" id="tet:TTHERM_00348360"/>
<dbReference type="InParanoid" id="I7MHA2"/>
<dbReference type="Pfam" id="PF14559">
    <property type="entry name" value="TPR_19"/>
    <property type="match status" value="1"/>
</dbReference>
<feature type="compositionally biased region" description="Low complexity" evidence="4">
    <location>
        <begin position="303"/>
        <end position="316"/>
    </location>
</feature>
<feature type="region of interest" description="Disordered" evidence="4">
    <location>
        <begin position="1374"/>
        <end position="1425"/>
    </location>
</feature>
<feature type="repeat" description="TPR" evidence="3">
    <location>
        <begin position="640"/>
        <end position="673"/>
    </location>
</feature>
<dbReference type="PROSITE" id="PS50005">
    <property type="entry name" value="TPR"/>
    <property type="match status" value="6"/>
</dbReference>
<dbReference type="STRING" id="312017.I7MHA2"/>
<dbReference type="Pfam" id="PF13432">
    <property type="entry name" value="TPR_16"/>
    <property type="match status" value="1"/>
</dbReference>
<dbReference type="Gene3D" id="1.25.40.10">
    <property type="entry name" value="Tetratricopeptide repeat domain"/>
    <property type="match status" value="7"/>
</dbReference>
<feature type="compositionally biased region" description="Polar residues" evidence="4">
    <location>
        <begin position="247"/>
        <end position="265"/>
    </location>
</feature>